<dbReference type="Proteomes" id="UP000298213">
    <property type="component" value="Unassembled WGS sequence"/>
</dbReference>
<comment type="caution">
    <text evidence="2">The sequence shown here is derived from an EMBL/GenBank/DDBJ whole genome shotgun (WGS) entry which is preliminary data.</text>
</comment>
<organism evidence="2 3">
    <name type="scientific">Sphingomonas parva</name>
    <dbReference type="NCBI Taxonomy" id="2555898"/>
    <lineage>
        <taxon>Bacteria</taxon>
        <taxon>Pseudomonadati</taxon>
        <taxon>Pseudomonadota</taxon>
        <taxon>Alphaproteobacteria</taxon>
        <taxon>Sphingomonadales</taxon>
        <taxon>Sphingomonadaceae</taxon>
        <taxon>Sphingomonas</taxon>
    </lineage>
</organism>
<feature type="region of interest" description="Disordered" evidence="1">
    <location>
        <begin position="52"/>
        <end position="84"/>
    </location>
</feature>
<reference evidence="2 3" key="1">
    <citation type="submission" date="2019-03" db="EMBL/GenBank/DDBJ databases">
        <title>Genome sequence of Sphingomonas sp. 17J27-24.</title>
        <authorList>
            <person name="Kim M."/>
            <person name="Maeng S."/>
            <person name="Sathiyaraj S."/>
        </authorList>
    </citation>
    <scope>NUCLEOTIDE SEQUENCE [LARGE SCALE GENOMIC DNA]</scope>
    <source>
        <strain evidence="2 3">17J27-24</strain>
    </source>
</reference>
<evidence type="ECO:0000313" key="2">
    <source>
        <dbReference type="EMBL" id="TFI56432.1"/>
    </source>
</evidence>
<dbReference type="RefSeq" id="WP_135090492.1">
    <property type="nucleotide sequence ID" value="NZ_SPDV01000080.1"/>
</dbReference>
<evidence type="ECO:0000256" key="1">
    <source>
        <dbReference type="SAM" id="MobiDB-lite"/>
    </source>
</evidence>
<evidence type="ECO:0000313" key="3">
    <source>
        <dbReference type="Proteomes" id="UP000298213"/>
    </source>
</evidence>
<keyword evidence="3" id="KW-1185">Reference proteome</keyword>
<dbReference type="OrthoDB" id="7582400at2"/>
<gene>
    <name evidence="2" type="ORF">E2493_20220</name>
</gene>
<protein>
    <submittedName>
        <fullName evidence="2">Uncharacterized protein</fullName>
    </submittedName>
</protein>
<dbReference type="AlphaFoldDB" id="A0A4Y8ZME9"/>
<proteinExistence type="predicted"/>
<feature type="compositionally biased region" description="Basic and acidic residues" evidence="1">
    <location>
        <begin position="52"/>
        <end position="61"/>
    </location>
</feature>
<name>A0A4Y8ZME9_9SPHN</name>
<accession>A0A4Y8ZME9</accession>
<dbReference type="EMBL" id="SPDV01000080">
    <property type="protein sequence ID" value="TFI56432.1"/>
    <property type="molecule type" value="Genomic_DNA"/>
</dbReference>
<sequence length="84" mass="9159">MTRAIAARLVMTPGQAQPYKLVIEHDDMTVTEQAVASCREGEALLRAALAHKAEPRPRHDPWNPPLIGRDAAKAEAQPRPLQGA</sequence>